<protein>
    <submittedName>
        <fullName evidence="1">Uncharacterized protein</fullName>
    </submittedName>
</protein>
<accession>A0ABV0KH30</accession>
<proteinExistence type="predicted"/>
<dbReference type="Proteomes" id="UP001476950">
    <property type="component" value="Unassembled WGS sequence"/>
</dbReference>
<dbReference type="EMBL" id="JAMPLM010000005">
    <property type="protein sequence ID" value="MEP1058549.1"/>
    <property type="molecule type" value="Genomic_DNA"/>
</dbReference>
<evidence type="ECO:0000313" key="1">
    <source>
        <dbReference type="EMBL" id="MEP1058549.1"/>
    </source>
</evidence>
<sequence>MVETIMPLRHGFSDRALPLAHPSPSSARGGAIVCESNLNMAVANVKQFNK</sequence>
<reference evidence="1 2" key="1">
    <citation type="submission" date="2022-04" db="EMBL/GenBank/DDBJ databases">
        <title>Positive selection, recombination, and allopatry shape intraspecific diversity of widespread and dominant cyanobacteria.</title>
        <authorList>
            <person name="Wei J."/>
            <person name="Shu W."/>
            <person name="Hu C."/>
        </authorList>
    </citation>
    <scope>NUCLEOTIDE SEQUENCE [LARGE SCALE GENOMIC DNA]</scope>
    <source>
        <strain evidence="1 2">AS-A4</strain>
    </source>
</reference>
<name>A0ABV0KH30_9CYAN</name>
<organism evidence="1 2">
    <name type="scientific">Stenomitos frigidus AS-A4</name>
    <dbReference type="NCBI Taxonomy" id="2933935"/>
    <lineage>
        <taxon>Bacteria</taxon>
        <taxon>Bacillati</taxon>
        <taxon>Cyanobacteriota</taxon>
        <taxon>Cyanophyceae</taxon>
        <taxon>Leptolyngbyales</taxon>
        <taxon>Leptolyngbyaceae</taxon>
        <taxon>Stenomitos</taxon>
    </lineage>
</organism>
<gene>
    <name evidence="1" type="ORF">NDI38_08870</name>
</gene>
<comment type="caution">
    <text evidence="1">The sequence shown here is derived from an EMBL/GenBank/DDBJ whole genome shotgun (WGS) entry which is preliminary data.</text>
</comment>
<keyword evidence="2" id="KW-1185">Reference proteome</keyword>
<dbReference type="RefSeq" id="WP_190447868.1">
    <property type="nucleotide sequence ID" value="NZ_JAMPLM010000005.1"/>
</dbReference>
<evidence type="ECO:0000313" key="2">
    <source>
        <dbReference type="Proteomes" id="UP001476950"/>
    </source>
</evidence>